<sequence>MQDQQESPDFVKYLDALFILSGHIKNQLIICVDNNIK</sequence>
<keyword evidence="2" id="KW-1185">Reference proteome</keyword>
<dbReference type="EMBL" id="QUNG01000002">
    <property type="protein sequence ID" value="REG85639.1"/>
    <property type="molecule type" value="Genomic_DNA"/>
</dbReference>
<accession>A0A3E0DVG7</accession>
<proteinExistence type="predicted"/>
<evidence type="ECO:0000313" key="1">
    <source>
        <dbReference type="EMBL" id="REG85639.1"/>
    </source>
</evidence>
<evidence type="ECO:0000313" key="2">
    <source>
        <dbReference type="Proteomes" id="UP000256542"/>
    </source>
</evidence>
<gene>
    <name evidence="1" type="ORF">DFP81_102172</name>
</gene>
<name>A0A3E0DVG7_9GAMM</name>
<protein>
    <submittedName>
        <fullName evidence="1">Uncharacterized protein</fullName>
    </submittedName>
</protein>
<dbReference type="Proteomes" id="UP000256542">
    <property type="component" value="Unassembled WGS sequence"/>
</dbReference>
<comment type="caution">
    <text evidence="1">The sequence shown here is derived from an EMBL/GenBank/DDBJ whole genome shotgun (WGS) entry which is preliminary data.</text>
</comment>
<reference evidence="1 2" key="1">
    <citation type="submission" date="2018-08" db="EMBL/GenBank/DDBJ databases">
        <title>Genomic Encyclopedia of Type Strains, Phase III (KMG-III): the genomes of soil and plant-associated and newly described type strains.</title>
        <authorList>
            <person name="Whitman W."/>
        </authorList>
    </citation>
    <scope>NUCLEOTIDE SEQUENCE [LARGE SCALE GENOMIC DNA]</scope>
    <source>
        <strain evidence="1 2">CECT 7375</strain>
    </source>
</reference>
<dbReference type="AlphaFoldDB" id="A0A3E0DVG7"/>
<organism evidence="1 2">
    <name type="scientific">Marinomonas pollencensis</name>
    <dbReference type="NCBI Taxonomy" id="491954"/>
    <lineage>
        <taxon>Bacteria</taxon>
        <taxon>Pseudomonadati</taxon>
        <taxon>Pseudomonadota</taxon>
        <taxon>Gammaproteobacteria</taxon>
        <taxon>Oceanospirillales</taxon>
        <taxon>Oceanospirillaceae</taxon>
        <taxon>Marinomonas</taxon>
    </lineage>
</organism>